<gene>
    <name evidence="2" type="ORF">CA983_27800</name>
</gene>
<evidence type="ECO:0000256" key="1">
    <source>
        <dbReference type="SAM" id="MobiDB-lite"/>
    </source>
</evidence>
<evidence type="ECO:0008006" key="4">
    <source>
        <dbReference type="Google" id="ProtNLM"/>
    </source>
</evidence>
<dbReference type="SUPFAM" id="SSF46894">
    <property type="entry name" value="C-terminal effector domain of the bipartite response regulators"/>
    <property type="match status" value="1"/>
</dbReference>
<dbReference type="InterPro" id="IPR036388">
    <property type="entry name" value="WH-like_DNA-bd_sf"/>
</dbReference>
<feature type="region of interest" description="Disordered" evidence="1">
    <location>
        <begin position="129"/>
        <end position="166"/>
    </location>
</feature>
<dbReference type="Gene3D" id="1.10.10.10">
    <property type="entry name" value="Winged helix-like DNA-binding domain superfamily/Winged helix DNA-binding domain"/>
    <property type="match status" value="1"/>
</dbReference>
<protein>
    <recommendedName>
        <fullName evidence="4">HTH luxR-type domain-containing protein</fullName>
    </recommendedName>
</protein>
<sequence>MPQLIVRNRLHVLAHAGLQALLSAPETPLSLLLAGLDRVDFVDDARLAAPGEPQLPILMPVSSELQADRLRALRTRHAMALLIAVTDDVSGHLTHDAIRAGASSVFNLAITEERQTDLLLAQLRAHRAPGAPSAPPRLCYLPEGPAQRPAAAEPGPARPASPTIPHRAEAGGAAAYDAELLRMLCSSATVSEIARRNYCSERSMYRRIRRLYDTFGVSGRSELHARAAELGLVGADQPGERIRRAG</sequence>
<keyword evidence="3" id="KW-1185">Reference proteome</keyword>
<dbReference type="Proteomes" id="UP000195105">
    <property type="component" value="Unassembled WGS sequence"/>
</dbReference>
<feature type="compositionally biased region" description="Low complexity" evidence="1">
    <location>
        <begin position="142"/>
        <end position="160"/>
    </location>
</feature>
<dbReference type="EMBL" id="NGFN01000209">
    <property type="protein sequence ID" value="OUC99527.1"/>
    <property type="molecule type" value="Genomic_DNA"/>
</dbReference>
<organism evidence="2 3">
    <name type="scientific">Streptomyces swartbergensis</name>
    <dbReference type="NCBI Taxonomy" id="487165"/>
    <lineage>
        <taxon>Bacteria</taxon>
        <taxon>Bacillati</taxon>
        <taxon>Actinomycetota</taxon>
        <taxon>Actinomycetes</taxon>
        <taxon>Kitasatosporales</taxon>
        <taxon>Streptomycetaceae</taxon>
        <taxon>Streptomyces</taxon>
    </lineage>
</organism>
<dbReference type="AlphaFoldDB" id="A0A243RWD5"/>
<dbReference type="InterPro" id="IPR016032">
    <property type="entry name" value="Sig_transdc_resp-reg_C-effctor"/>
</dbReference>
<name>A0A243RWD5_9ACTN</name>
<evidence type="ECO:0000313" key="3">
    <source>
        <dbReference type="Proteomes" id="UP000195105"/>
    </source>
</evidence>
<dbReference type="GO" id="GO:0006355">
    <property type="term" value="P:regulation of DNA-templated transcription"/>
    <property type="evidence" value="ECO:0007669"/>
    <property type="project" value="InterPro"/>
</dbReference>
<reference evidence="2 3" key="1">
    <citation type="submission" date="2017-05" db="EMBL/GenBank/DDBJ databases">
        <title>Biotechnological potential of actinobacteria isolated from South African environments.</title>
        <authorList>
            <person name="Le Roes-Hill M."/>
            <person name="Prins A."/>
            <person name="Durrell K.A."/>
        </authorList>
    </citation>
    <scope>NUCLEOTIDE SEQUENCE [LARGE SCALE GENOMIC DNA]</scope>
    <source>
        <strain evidence="2 3">HMC13</strain>
    </source>
</reference>
<evidence type="ECO:0000313" key="2">
    <source>
        <dbReference type="EMBL" id="OUC99527.1"/>
    </source>
</evidence>
<proteinExistence type="predicted"/>
<dbReference type="RefSeq" id="WP_086603594.1">
    <property type="nucleotide sequence ID" value="NZ_NGFN01000209.1"/>
</dbReference>
<dbReference type="GO" id="GO:0003677">
    <property type="term" value="F:DNA binding"/>
    <property type="evidence" value="ECO:0007669"/>
    <property type="project" value="InterPro"/>
</dbReference>
<comment type="caution">
    <text evidence="2">The sequence shown here is derived from an EMBL/GenBank/DDBJ whole genome shotgun (WGS) entry which is preliminary data.</text>
</comment>
<accession>A0A243RWD5</accession>